<dbReference type="InterPro" id="IPR045153">
    <property type="entry name" value="Est1/Ebs1-like"/>
</dbReference>
<dbReference type="InterPro" id="IPR002716">
    <property type="entry name" value="PIN_dom"/>
</dbReference>
<feature type="non-terminal residue" evidence="3">
    <location>
        <position position="1"/>
    </location>
</feature>
<dbReference type="GO" id="GO:0005697">
    <property type="term" value="C:telomerase holoenzyme complex"/>
    <property type="evidence" value="ECO:0007669"/>
    <property type="project" value="TreeGrafter"/>
</dbReference>
<proteinExistence type="predicted"/>
<dbReference type="EMBL" id="LXFE01000747">
    <property type="protein sequence ID" value="OLL24539.1"/>
    <property type="molecule type" value="Genomic_DNA"/>
</dbReference>
<dbReference type="PANTHER" id="PTHR15696">
    <property type="entry name" value="SMG-7 SUPPRESSOR WITH MORPHOLOGICAL EFFECT ON GENITALIA PROTEIN 7"/>
    <property type="match status" value="1"/>
</dbReference>
<organism evidence="3 4">
    <name type="scientific">Neolecta irregularis (strain DAH-3)</name>
    <dbReference type="NCBI Taxonomy" id="1198029"/>
    <lineage>
        <taxon>Eukaryota</taxon>
        <taxon>Fungi</taxon>
        <taxon>Dikarya</taxon>
        <taxon>Ascomycota</taxon>
        <taxon>Taphrinomycotina</taxon>
        <taxon>Neolectales</taxon>
        <taxon>Neolectaceae</taxon>
        <taxon>Neolecta</taxon>
    </lineage>
</organism>
<dbReference type="OrthoDB" id="2017974at2759"/>
<dbReference type="AlphaFoldDB" id="A0A1U7LPH6"/>
<feature type="coiled-coil region" evidence="1">
    <location>
        <begin position="517"/>
        <end position="544"/>
    </location>
</feature>
<keyword evidence="1" id="KW-0175">Coiled coil</keyword>
<dbReference type="Proteomes" id="UP000186594">
    <property type="component" value="Unassembled WGS sequence"/>
</dbReference>
<dbReference type="GO" id="GO:0042162">
    <property type="term" value="F:telomeric DNA binding"/>
    <property type="evidence" value="ECO:0007669"/>
    <property type="project" value="TreeGrafter"/>
</dbReference>
<evidence type="ECO:0000313" key="4">
    <source>
        <dbReference type="Proteomes" id="UP000186594"/>
    </source>
</evidence>
<dbReference type="PANTHER" id="PTHR15696:SF0">
    <property type="entry name" value="TELOMERASE-BINDING PROTEIN EST1A"/>
    <property type="match status" value="1"/>
</dbReference>
<dbReference type="Gene3D" id="1.25.40.10">
    <property type="entry name" value="Tetratricopeptide repeat domain"/>
    <property type="match status" value="1"/>
</dbReference>
<dbReference type="Pfam" id="PF13638">
    <property type="entry name" value="PIN_4"/>
    <property type="match status" value="1"/>
</dbReference>
<dbReference type="OMA" id="HMHYLAT"/>
<dbReference type="GO" id="GO:0000184">
    <property type="term" value="P:nuclear-transcribed mRNA catabolic process, nonsense-mediated decay"/>
    <property type="evidence" value="ECO:0007669"/>
    <property type="project" value="TreeGrafter"/>
</dbReference>
<protein>
    <submittedName>
        <fullName evidence="3">Telomerase-binding protein EST1A</fullName>
    </submittedName>
</protein>
<reference evidence="3 4" key="1">
    <citation type="submission" date="2016-04" db="EMBL/GenBank/DDBJ databases">
        <title>Evolutionary innovation and constraint leading to complex multicellularity in the Ascomycota.</title>
        <authorList>
            <person name="Cisse O."/>
            <person name="Nguyen A."/>
            <person name="Hewitt D.A."/>
            <person name="Jedd G."/>
            <person name="Stajich J.E."/>
        </authorList>
    </citation>
    <scope>NUCLEOTIDE SEQUENCE [LARGE SCALE GENOMIC DNA]</scope>
    <source>
        <strain evidence="3 4">DAH-3</strain>
    </source>
</reference>
<name>A0A1U7LPH6_NEOID</name>
<dbReference type="CDD" id="cd09880">
    <property type="entry name" value="PIN_Smg5-6-like"/>
    <property type="match status" value="1"/>
</dbReference>
<evidence type="ECO:0000259" key="2">
    <source>
        <dbReference type="SMART" id="SM00670"/>
    </source>
</evidence>
<dbReference type="InterPro" id="IPR011990">
    <property type="entry name" value="TPR-like_helical_dom_sf"/>
</dbReference>
<dbReference type="Gene3D" id="3.40.50.1010">
    <property type="entry name" value="5'-nuclease"/>
    <property type="match status" value="1"/>
</dbReference>
<evidence type="ECO:0000313" key="3">
    <source>
        <dbReference type="EMBL" id="OLL24539.1"/>
    </source>
</evidence>
<dbReference type="SMART" id="SM00670">
    <property type="entry name" value="PINc"/>
    <property type="match status" value="1"/>
</dbReference>
<dbReference type="STRING" id="1198029.A0A1U7LPH6"/>
<comment type="caution">
    <text evidence="3">The sequence shown here is derived from an EMBL/GenBank/DDBJ whole genome shotgun (WGS) entry which is preliminary data.</text>
</comment>
<dbReference type="GO" id="GO:0004540">
    <property type="term" value="F:RNA nuclease activity"/>
    <property type="evidence" value="ECO:0007669"/>
    <property type="project" value="UniProtKB-ARBA"/>
</dbReference>
<gene>
    <name evidence="3" type="ORF">NEOLI_004886</name>
</gene>
<keyword evidence="4" id="KW-1185">Reference proteome</keyword>
<feature type="domain" description="PIN" evidence="2">
    <location>
        <begin position="566"/>
        <end position="707"/>
    </location>
</feature>
<sequence>PRHPDPCPVSTDLLIAHIRKAYAAACDLEKLLHREHAHLAPPLAFPLAARLGNLHEELVQQFVVFLSLCNHPSATQPIHNLPLKYKIPARLWDTGILAYLDLLRPHLPDTKDQMSTFILHVYGNLTTLVEMNLLFDWSETLGDLSRYRVAIEHDDPEDRDHWADIAKEWYLKGVERKPEKGRLWHHLAILESDWQKIINYTKSLFARKPFSPSKESILTVFDPSLSTDQVPCTDPLYNSFIAVLKALFLRIELDDFDAVVDDFILLFDSSNWNRVQQVLFITISALWNFGAPTSKLYIQRQMSSCSVELHSDDVFDDDDILPPLASSEISSVPENPHAQLQVESAIDIVLEKSSQFLFEILDLACQHSSKEACGAIYMCLRHMHYLATYGLLHLIEHAVKWNSLLEFLNSVVTGREIDDGCTSDPMDEEFKGMVVEYLQSTGSPLSQTEKIVVLAKEITQHYDGLVFDVVGVKFKTTSTLSVRLLQRELETQFISSRDSESEEEEHVVCNIDDEQNVQGESEAIRQLRERRRELRAILGQKEQSRITKIKAVGKKIRFGKIVPRATILMFDTNILVSHLDILKAAVDSGNWTIVVPLIVITELDGLKNSADPLGPSSVNAISTIEAYLHAHRVRVVTHKGNALNTLFFRSEDLNFSAEEGKRGTIDDKIIDAAITQKQKNTLCSEKANIADSVESVVLVTGDRNMRIIATARGIKTLSPSGAKREVVRKRNG</sequence>
<dbReference type="SUPFAM" id="SSF48452">
    <property type="entry name" value="TPR-like"/>
    <property type="match status" value="1"/>
</dbReference>
<dbReference type="GO" id="GO:0070034">
    <property type="term" value="F:telomerase RNA binding"/>
    <property type="evidence" value="ECO:0007669"/>
    <property type="project" value="TreeGrafter"/>
</dbReference>
<evidence type="ECO:0000256" key="1">
    <source>
        <dbReference type="SAM" id="Coils"/>
    </source>
</evidence>
<dbReference type="InterPro" id="IPR029060">
    <property type="entry name" value="PIN-like_dom_sf"/>
</dbReference>
<accession>A0A1U7LPH6</accession>
<dbReference type="SUPFAM" id="SSF88723">
    <property type="entry name" value="PIN domain-like"/>
    <property type="match status" value="1"/>
</dbReference>